<gene>
    <name evidence="4" type="ORF">TRIUR3_14679</name>
</gene>
<dbReference type="SUPFAM" id="SSF52058">
    <property type="entry name" value="L domain-like"/>
    <property type="match status" value="1"/>
</dbReference>
<dbReference type="STRING" id="4572.M7Z5G1"/>
<dbReference type="Gene3D" id="3.80.10.10">
    <property type="entry name" value="Ribonuclease Inhibitor"/>
    <property type="match status" value="2"/>
</dbReference>
<organism evidence="4">
    <name type="scientific">Triticum urartu</name>
    <name type="common">Red wild einkorn</name>
    <name type="synonym">Crithodium urartu</name>
    <dbReference type="NCBI Taxonomy" id="4572"/>
    <lineage>
        <taxon>Eukaryota</taxon>
        <taxon>Viridiplantae</taxon>
        <taxon>Streptophyta</taxon>
        <taxon>Embryophyta</taxon>
        <taxon>Tracheophyta</taxon>
        <taxon>Spermatophyta</taxon>
        <taxon>Magnoliopsida</taxon>
        <taxon>Liliopsida</taxon>
        <taxon>Poales</taxon>
        <taxon>Poaceae</taxon>
        <taxon>BOP clade</taxon>
        <taxon>Pooideae</taxon>
        <taxon>Triticodae</taxon>
        <taxon>Triticeae</taxon>
        <taxon>Triticinae</taxon>
        <taxon>Triticum</taxon>
    </lineage>
</organism>
<dbReference type="EMBL" id="KD178014">
    <property type="protein sequence ID" value="EMS54791.1"/>
    <property type="molecule type" value="Genomic_DNA"/>
</dbReference>
<dbReference type="SUPFAM" id="SSF52047">
    <property type="entry name" value="RNI-like"/>
    <property type="match status" value="1"/>
</dbReference>
<accession>M7Z5G1</accession>
<dbReference type="InterPro" id="IPR026960">
    <property type="entry name" value="RVT-Znf"/>
</dbReference>
<dbReference type="Pfam" id="PF13966">
    <property type="entry name" value="zf-RVT"/>
    <property type="match status" value="1"/>
</dbReference>
<feature type="domain" description="Reverse transcriptase zinc-binding" evidence="2">
    <location>
        <begin position="1050"/>
        <end position="1096"/>
    </location>
</feature>
<dbReference type="Pfam" id="PF23247">
    <property type="entry name" value="LRR_RPS2"/>
    <property type="match status" value="1"/>
</dbReference>
<proteinExistence type="predicted"/>
<dbReference type="eggNOG" id="ENOG502SYYC">
    <property type="taxonomic scope" value="Eukaryota"/>
</dbReference>
<feature type="domain" description="Disease resistance protein At4g27190-like leucine-rich repeats" evidence="3">
    <location>
        <begin position="808"/>
        <end position="928"/>
    </location>
</feature>
<dbReference type="InterPro" id="IPR057135">
    <property type="entry name" value="At4g27190-like_LRR"/>
</dbReference>
<name>M7Z5G1_TRIUA</name>
<sequence length="1446" mass="165594">MQWIGPDTVEQAVRLIIPYLEDTSNTAHKAIYFDGWQGLAASAVLRAIAEHHPPSLVEKFDKIIHVDCSKWKSRRALQRLIAEELKLPQRVMDIFDKQDQEDDFRGVDESSRAEIQDAGAEINRALREHICLVFFHNGSGNTIDLNDFGIPQPLMDQWFAFGSKVLWTFRGRLRLNPGISEKVDNSHLFLYEDSLIKPWNYLLQNEAREISGYMDKLGEAVEECCLYLLSLNYQGGNIMDYDWAPHASNYWVCDGIIQGGQGDEAWEVAAALHQHLNIDDYSSNALPYFGAQLETPPKRWIFVKDRSFVHPESTSFFLGAATSGSDPPLLPNGMFHQSDKLRVLKLCHCSFNFSSPPFHSCLNLRFLGLDSCKDQQAEEPKKQDMTTMDFFKSLWVIDICNTDWDLPSSPERIEQMSANIREVHIKNGRFWYIIFALGQLQNLRKLRVIDPTCSCETGGKDEFTVLPSLSRSTILKTLVLDGCVGLEHVEGLPPSLESFSLHARPRKDNYKEAKISRISMAGCARLSDFTLRGSLPNLEELDLSSTRVKTLDLTTQVVQAPNLQQIILLECLQLRAIIWPEEGLPTLTVLHIDSSASPAQTKPPEVYVTIMDIRFFQSLVLQSNVRFCWKSNRYHLNLCVPCTVNVKGQSYMKDKMDPCNSGKIMGPPQPKSLTPNTYNTYIDVSIDNIIIDHDYNNGMQFQPLGSHVEIGDGISFTRTDNKRGVKAIIFVMNKAESLHAHDNSCITTTIPEHMMSIGNEKLTWRHLKSCHMVRCPKMHTAFSITNNYCNFEELVNFWAADLPMTHCIWSKERTWYLRDHISFAKLQSIHLFSCPRLTFVLPFSMLYTLGSLETLHIVFCGDLRQVFPVAPEVLTRIANYHKGVLEFPNLKHIYLHQLFKLQHICKAKMFAPKLETIRVRGCWGLKRLPAVDRDSRPIVNCEKDWWDKLEWDGPEAGHDPSLFQPRHSAYYKKPLPRVSVLRSNALRICFESMPKAYLTFIEGRNGSFKNLQVDANITTDQGGLGIENLEVKNKCLLSKWLYKLSVETEATWAQILRIILTKDNLAKRNWTGPTRCSFCDRDETIKHLFLDWSLAKVIFRATAFIRMWSLLTPMEARERLVTESIRWKMSFMGVLKKYVRNRARPEGSISMGHQTEDVIGFCVDFIPGLMKTGLPKSRYDGRLTGKGTLGADLIICRDGHSWSQAHYTVLQNSTLVTPYVDEHKNSLRGDVWITCEHIRTFSSWLETRLRGDNTVCDELYSLSRGPSSTVLTYKGYEINENTFYMIAQDQKSTNQNNGVRFDATTERGKDTYYGYIVQIWELDYGHDFKVPLFKCKWVNLSGGGVQVDPQYGMTIVDLNNLGYTDKPFVLANDVAWVIYVKDMSTKPRKIKDKEVNTSYDEPKRHIVLSEKRDIMGMEGKTDMSEDYKNFNEIPPFKVKADPSIHY</sequence>
<evidence type="ECO:0000259" key="1">
    <source>
        <dbReference type="Pfam" id="PF13952"/>
    </source>
</evidence>
<reference evidence="4" key="1">
    <citation type="journal article" date="2013" name="Nature">
        <title>Draft genome of the wheat A-genome progenitor Triticum urartu.</title>
        <authorList>
            <person name="Ling H.Q."/>
            <person name="Zhao S."/>
            <person name="Liu D."/>
            <person name="Wang J."/>
            <person name="Sun H."/>
            <person name="Zhang C."/>
            <person name="Fan H."/>
            <person name="Li D."/>
            <person name="Dong L."/>
            <person name="Tao Y."/>
            <person name="Gao C."/>
            <person name="Wu H."/>
            <person name="Li Y."/>
            <person name="Cui Y."/>
            <person name="Guo X."/>
            <person name="Zheng S."/>
            <person name="Wang B."/>
            <person name="Yu K."/>
            <person name="Liang Q."/>
            <person name="Yang W."/>
            <person name="Lou X."/>
            <person name="Chen J."/>
            <person name="Feng M."/>
            <person name="Jian J."/>
            <person name="Zhang X."/>
            <person name="Luo G."/>
            <person name="Jiang Y."/>
            <person name="Liu J."/>
            <person name="Wang Z."/>
            <person name="Sha Y."/>
            <person name="Zhang B."/>
            <person name="Wu H."/>
            <person name="Tang D."/>
            <person name="Shen Q."/>
            <person name="Xue P."/>
            <person name="Zou S."/>
            <person name="Wang X."/>
            <person name="Liu X."/>
            <person name="Wang F."/>
            <person name="Yang Y."/>
            <person name="An X."/>
            <person name="Dong Z."/>
            <person name="Zhang K."/>
            <person name="Zhang X."/>
            <person name="Luo M.C."/>
            <person name="Dvorak J."/>
            <person name="Tong Y."/>
            <person name="Wang J."/>
            <person name="Yang H."/>
            <person name="Li Z."/>
            <person name="Wang D."/>
            <person name="Zhang A."/>
            <person name="Wang J."/>
        </authorList>
    </citation>
    <scope>NUCLEOTIDE SEQUENCE</scope>
</reference>
<dbReference type="InterPro" id="IPR025312">
    <property type="entry name" value="DUF4216"/>
</dbReference>
<dbReference type="PANTHER" id="PTHR48258:SF9">
    <property type="entry name" value="OS01G0348150 PROTEIN"/>
    <property type="match status" value="1"/>
</dbReference>
<evidence type="ECO:0000313" key="4">
    <source>
        <dbReference type="EMBL" id="EMS54791.1"/>
    </source>
</evidence>
<feature type="domain" description="DUF4216" evidence="1">
    <location>
        <begin position="1320"/>
        <end position="1386"/>
    </location>
</feature>
<evidence type="ECO:0000259" key="3">
    <source>
        <dbReference type="Pfam" id="PF23247"/>
    </source>
</evidence>
<dbReference type="OMA" id="WITCEHI"/>
<dbReference type="InterPro" id="IPR032675">
    <property type="entry name" value="LRR_dom_sf"/>
</dbReference>
<dbReference type="Pfam" id="PF13952">
    <property type="entry name" value="DUF4216"/>
    <property type="match status" value="1"/>
</dbReference>
<evidence type="ECO:0000259" key="2">
    <source>
        <dbReference type="Pfam" id="PF13966"/>
    </source>
</evidence>
<protein>
    <submittedName>
        <fullName evidence="4">Uncharacterized protein</fullName>
    </submittedName>
</protein>
<dbReference type="PANTHER" id="PTHR48258">
    <property type="entry name" value="DUF4218 DOMAIN-CONTAINING PROTEIN-RELATED"/>
    <property type="match status" value="1"/>
</dbReference>